<feature type="domain" description="Lipoyl-binding" evidence="5">
    <location>
        <begin position="33"/>
        <end position="115"/>
    </location>
</feature>
<dbReference type="PANTHER" id="PTHR11715">
    <property type="entry name" value="GLYCINE CLEAVAGE SYSTEM H PROTEIN"/>
    <property type="match status" value="1"/>
</dbReference>
<dbReference type="InterPro" id="IPR003016">
    <property type="entry name" value="2-oxoA_DH_lipoyl-BS"/>
</dbReference>
<reference evidence="6" key="1">
    <citation type="submission" date="2015-08" db="EMBL/GenBank/DDBJ databases">
        <title>Complete DNA Sequence of Pseudomonas syringae pv. actinidiae, the Causal Agent of Kiwifruit Canker Disease.</title>
        <authorList>
            <person name="Rikkerink E.H.A."/>
            <person name="Fineran P.C."/>
        </authorList>
    </citation>
    <scope>NUCLEOTIDE SEQUENCE</scope>
    <source>
        <strain evidence="6">DSM 13666</strain>
    </source>
</reference>
<dbReference type="AlphaFoldDB" id="A0A0M0KG37"/>
<dbReference type="GO" id="GO:0005829">
    <property type="term" value="C:cytosol"/>
    <property type="evidence" value="ECO:0007669"/>
    <property type="project" value="TreeGrafter"/>
</dbReference>
<dbReference type="PROSITE" id="PS50968">
    <property type="entry name" value="BIOTINYL_LIPOYL"/>
    <property type="match status" value="1"/>
</dbReference>
<feature type="modified residue" description="N6-lipoyllysine" evidence="3 4">
    <location>
        <position position="74"/>
    </location>
</feature>
<comment type="subunit">
    <text evidence="3">The glycine cleavage system is composed of four proteins: P, T, L and H.</text>
</comment>
<proteinExistence type="inferred from homology"/>
<dbReference type="EMBL" id="LILD01000001">
    <property type="protein sequence ID" value="KOO37820.1"/>
    <property type="molecule type" value="Genomic_DNA"/>
</dbReference>
<dbReference type="InterPro" id="IPR011053">
    <property type="entry name" value="Single_hybrid_motif"/>
</dbReference>
<dbReference type="Gene3D" id="2.40.50.100">
    <property type="match status" value="1"/>
</dbReference>
<dbReference type="PANTHER" id="PTHR11715:SF3">
    <property type="entry name" value="GLYCINE CLEAVAGE SYSTEM H PROTEIN-RELATED"/>
    <property type="match status" value="1"/>
</dbReference>
<dbReference type="NCBIfam" id="TIGR00527">
    <property type="entry name" value="gcvH"/>
    <property type="match status" value="1"/>
</dbReference>
<dbReference type="GO" id="GO:0005960">
    <property type="term" value="C:glycine cleavage complex"/>
    <property type="evidence" value="ECO:0007669"/>
    <property type="project" value="InterPro"/>
</dbReference>
<comment type="cofactor">
    <cofactor evidence="3">
        <name>(R)-lipoate</name>
        <dbReference type="ChEBI" id="CHEBI:83088"/>
    </cofactor>
    <text evidence="3">Binds 1 lipoyl cofactor covalently.</text>
</comment>
<evidence type="ECO:0000313" key="6">
    <source>
        <dbReference type="EMBL" id="KOO37820.1"/>
    </source>
</evidence>
<dbReference type="InterPro" id="IPR000089">
    <property type="entry name" value="Biotin_lipoyl"/>
</dbReference>
<evidence type="ECO:0000256" key="4">
    <source>
        <dbReference type="PIRSR" id="PIRSR617453-50"/>
    </source>
</evidence>
<evidence type="ECO:0000256" key="2">
    <source>
        <dbReference type="ARBA" id="ARBA00022823"/>
    </source>
</evidence>
<organism evidence="6">
    <name type="scientific">Halalkalibacterium halodurans</name>
    <name type="common">Bacillus halodurans</name>
    <dbReference type="NCBI Taxonomy" id="86665"/>
    <lineage>
        <taxon>Bacteria</taxon>
        <taxon>Bacillati</taxon>
        <taxon>Bacillota</taxon>
        <taxon>Bacilli</taxon>
        <taxon>Bacillales</taxon>
        <taxon>Bacillaceae</taxon>
        <taxon>Halalkalibacterium (ex Joshi et al. 2022)</taxon>
    </lineage>
</organism>
<dbReference type="NCBIfam" id="NF002270">
    <property type="entry name" value="PRK01202.1"/>
    <property type="match status" value="1"/>
</dbReference>
<dbReference type="PATRIC" id="fig|136160.3.peg.685"/>
<dbReference type="InterPro" id="IPR017453">
    <property type="entry name" value="GCV_H_sub"/>
</dbReference>
<comment type="similarity">
    <text evidence="1 3">Belongs to the GcvH family.</text>
</comment>
<dbReference type="PROSITE" id="PS00189">
    <property type="entry name" value="LIPOYL"/>
    <property type="match status" value="1"/>
</dbReference>
<dbReference type="InterPro" id="IPR002930">
    <property type="entry name" value="GCV_H"/>
</dbReference>
<dbReference type="CDD" id="cd06848">
    <property type="entry name" value="GCS_H"/>
    <property type="match status" value="1"/>
</dbReference>
<accession>A0A0M0KG37</accession>
<keyword evidence="2 3" id="KW-0450">Lipoyl</keyword>
<accession>A0A4Y7WTS0</accession>
<comment type="function">
    <text evidence="3">The glycine cleavage system catalyzes the degradation of glycine. The H protein shuttles the methylamine group of glycine from the P protein to the T protein.</text>
</comment>
<comment type="caution">
    <text evidence="6">The sequence shown here is derived from an EMBL/GenBank/DDBJ whole genome shotgun (WGS) entry which is preliminary data.</text>
</comment>
<evidence type="ECO:0000256" key="3">
    <source>
        <dbReference type="HAMAP-Rule" id="MF_00272"/>
    </source>
</evidence>
<dbReference type="Pfam" id="PF01597">
    <property type="entry name" value="GCV_H"/>
    <property type="match status" value="1"/>
</dbReference>
<dbReference type="InterPro" id="IPR033753">
    <property type="entry name" value="GCV_H/Fam206"/>
</dbReference>
<evidence type="ECO:0000259" key="5">
    <source>
        <dbReference type="PROSITE" id="PS50968"/>
    </source>
</evidence>
<gene>
    <name evidence="3" type="primary">gcvH</name>
    <name evidence="6" type="ORF">AMD02_02370</name>
</gene>
<dbReference type="SUPFAM" id="SSF51230">
    <property type="entry name" value="Single hybrid motif"/>
    <property type="match status" value="1"/>
</dbReference>
<evidence type="ECO:0000256" key="1">
    <source>
        <dbReference type="ARBA" id="ARBA00009249"/>
    </source>
</evidence>
<name>A0A0M0KG37_ALKHA</name>
<comment type="function">
    <text evidence="3">Is also involved in protein lipoylation via its role as an octanoyl/lipoyl carrier protein intermediate.</text>
</comment>
<protein>
    <recommendedName>
        <fullName evidence="3">Glycine cleavage system H protein</fullName>
    </recommendedName>
    <alternativeName>
        <fullName evidence="3">Octanoyl/lipoyl carrier protein</fullName>
    </alternativeName>
</protein>
<dbReference type="HAMAP" id="MF_00272">
    <property type="entry name" value="GcvH"/>
    <property type="match status" value="1"/>
</dbReference>
<dbReference type="RefSeq" id="WP_050768992.1">
    <property type="nucleotide sequence ID" value="NZ_JARMRQ010000064.1"/>
</dbReference>
<dbReference type="GO" id="GO:0019464">
    <property type="term" value="P:glycine decarboxylation via glycine cleavage system"/>
    <property type="evidence" value="ECO:0007669"/>
    <property type="project" value="UniProtKB-UniRule"/>
</dbReference>
<dbReference type="GO" id="GO:0009249">
    <property type="term" value="P:protein lipoylation"/>
    <property type="evidence" value="ECO:0007669"/>
    <property type="project" value="UniProtKB-UniRule"/>
</dbReference>
<sequence length="138" mass="15630">MKDLLRRSLKVSNLPNELKYSEEHEWVKVEGDKVRIGITDFAQSELGDIVFVELPEVGDEVEADEPFGSVESVKTVSELYAPVSGKVVEVNEELDDNPEYVNESPYEKAWMIVVEPSDASQVEELMSADEYKEMISEE</sequence>